<keyword evidence="1" id="KW-0812">Transmembrane</keyword>
<dbReference type="AlphaFoldDB" id="D4LDM7"/>
<dbReference type="Proteomes" id="UP000007054">
    <property type="component" value="Chromosome"/>
</dbReference>
<evidence type="ECO:0000313" key="2">
    <source>
        <dbReference type="EMBL" id="CBL17722.1"/>
    </source>
</evidence>
<keyword evidence="1" id="KW-0472">Membrane</keyword>
<dbReference type="KEGG" id="rch:RUM_16380"/>
<dbReference type="BioCyc" id="RCHA213810:RUM_RS07970-MONOMER"/>
<dbReference type="RefSeq" id="WP_015558628.1">
    <property type="nucleotide sequence ID" value="NC_021039.1"/>
</dbReference>
<gene>
    <name evidence="2" type="ordered locus">RUM_16380</name>
</gene>
<evidence type="ECO:0000313" key="3">
    <source>
        <dbReference type="Proteomes" id="UP000007054"/>
    </source>
</evidence>
<dbReference type="EMBL" id="FP929052">
    <property type="protein sequence ID" value="CBL17722.1"/>
    <property type="molecule type" value="Genomic_DNA"/>
</dbReference>
<reference evidence="2" key="1">
    <citation type="submission" date="2010-03" db="EMBL/GenBank/DDBJ databases">
        <title>The genome sequence of Ruminococcus sp. 18P13.</title>
        <authorList>
            <consortium name="metaHIT consortium -- http://www.metahit.eu/"/>
            <person name="Pajon A."/>
            <person name="Turner K."/>
            <person name="Parkhill J."/>
            <person name="Bernalier A."/>
        </authorList>
    </citation>
    <scope>NUCLEOTIDE SEQUENCE [LARGE SCALE GENOMIC DNA]</scope>
    <source>
        <strain evidence="2">Type strain: 18P13</strain>
    </source>
</reference>
<name>D4LDM7_RUMC1</name>
<keyword evidence="3" id="KW-1185">Reference proteome</keyword>
<dbReference type="PATRIC" id="fig|213810.4.peg.1537"/>
<keyword evidence="1" id="KW-1133">Transmembrane helix</keyword>
<accession>D4LDM7</accession>
<dbReference type="STRING" id="213810.RUM_16380"/>
<evidence type="ECO:0000256" key="1">
    <source>
        <dbReference type="SAM" id="Phobius"/>
    </source>
</evidence>
<sequence>MTKKKKILIWIVSILLGGALLYSGAWLYFYYAVCLPHMPAESYGFAIDQYTPSSPGLTIYSTDMEETYWTCFYRVPTFGNFCCSFGITTATGIDDDHCIVNEDGSVDYIPYNMSGSDFSVSMSTLLGFNGKFKDYSFNISRMTETDRGSYLVLDANGKLLNEDEQTAADLAIYREALPELMEFIETTNTMTGMQ</sequence>
<protein>
    <submittedName>
        <fullName evidence="2">Uncharacterized protein</fullName>
    </submittedName>
</protein>
<feature type="transmembrane region" description="Helical" evidence="1">
    <location>
        <begin position="7"/>
        <end position="31"/>
    </location>
</feature>
<dbReference type="GeneID" id="83156350"/>
<dbReference type="HOGENOM" id="CLU_1401560_0_0_9"/>
<organism evidence="2 3">
    <name type="scientific">Ruminococcus champanellensis (strain DSM 18848 / JCM 17042 / KCTC 15320 / 18P13)</name>
    <dbReference type="NCBI Taxonomy" id="213810"/>
    <lineage>
        <taxon>Bacteria</taxon>
        <taxon>Bacillati</taxon>
        <taxon>Bacillota</taxon>
        <taxon>Clostridia</taxon>
        <taxon>Eubacteriales</taxon>
        <taxon>Oscillospiraceae</taxon>
        <taxon>Ruminococcus</taxon>
    </lineage>
</organism>
<proteinExistence type="predicted"/>
<reference evidence="2" key="2">
    <citation type="submission" date="2010-03" db="EMBL/GenBank/DDBJ databases">
        <authorList>
            <person name="Pajon A."/>
        </authorList>
    </citation>
    <scope>NUCLEOTIDE SEQUENCE</scope>
    <source>
        <strain evidence="2">Type strain: 18P13</strain>
    </source>
</reference>